<proteinExistence type="predicted"/>
<protein>
    <recommendedName>
        <fullName evidence="4">DUF4388 domain-containing protein</fullName>
    </recommendedName>
</protein>
<comment type="caution">
    <text evidence="2">The sequence shown here is derived from an EMBL/GenBank/DDBJ whole genome shotgun (WGS) entry which is preliminary data.</text>
</comment>
<evidence type="ECO:0000313" key="2">
    <source>
        <dbReference type="EMBL" id="PYE50955.1"/>
    </source>
</evidence>
<dbReference type="EMBL" id="QJSX01000016">
    <property type="protein sequence ID" value="PYE50955.1"/>
    <property type="molecule type" value="Genomic_DNA"/>
</dbReference>
<gene>
    <name evidence="2" type="ORF">DES52_11622</name>
</gene>
<accession>A0A318S0V8</accession>
<dbReference type="AlphaFoldDB" id="A0A318S0V8"/>
<evidence type="ECO:0008006" key="4">
    <source>
        <dbReference type="Google" id="ProtNLM"/>
    </source>
</evidence>
<feature type="region of interest" description="Disordered" evidence="1">
    <location>
        <begin position="178"/>
        <end position="212"/>
    </location>
</feature>
<evidence type="ECO:0000256" key="1">
    <source>
        <dbReference type="SAM" id="MobiDB-lite"/>
    </source>
</evidence>
<organism evidence="2 3">
    <name type="scientific">Deinococcus yavapaiensis KR-236</name>
    <dbReference type="NCBI Taxonomy" id="694435"/>
    <lineage>
        <taxon>Bacteria</taxon>
        <taxon>Thermotogati</taxon>
        <taxon>Deinococcota</taxon>
        <taxon>Deinococci</taxon>
        <taxon>Deinococcales</taxon>
        <taxon>Deinococcaceae</taxon>
        <taxon>Deinococcus</taxon>
    </lineage>
</organism>
<reference evidence="2 3" key="1">
    <citation type="submission" date="2018-06" db="EMBL/GenBank/DDBJ databases">
        <title>Genomic Encyclopedia of Type Strains, Phase IV (KMG-IV): sequencing the most valuable type-strain genomes for metagenomic binning, comparative biology and taxonomic classification.</title>
        <authorList>
            <person name="Goeker M."/>
        </authorList>
    </citation>
    <scope>NUCLEOTIDE SEQUENCE [LARGE SCALE GENOMIC DNA]</scope>
    <source>
        <strain evidence="2 3">DSM 18048</strain>
    </source>
</reference>
<dbReference type="OrthoDB" id="62154at2"/>
<feature type="compositionally biased region" description="Polar residues" evidence="1">
    <location>
        <begin position="178"/>
        <end position="200"/>
    </location>
</feature>
<keyword evidence="3" id="KW-1185">Reference proteome</keyword>
<name>A0A318S0V8_9DEIO</name>
<sequence length="228" mass="25515">MALTGDLTDLPLTDLTQVLAHHTGTLDFDRAFHGRNLQLILERGRLRALFVDGFDIRDDSRLQDVVRTLATTASGAWEFHAMTITDALRHVDYILTDLLHHVTHPDIPDDHLPHPRTTFVPTRQADVPLELQSTWTTILPFVQQGASAHVLASNLSMSERDAQLLLYRLRAVNVIQPSRYTPENPTSPHRTRHVTPTSSHSPERPAANTAHPITRLLGALRRIVGARA</sequence>
<dbReference type="Proteomes" id="UP000248326">
    <property type="component" value="Unassembled WGS sequence"/>
</dbReference>
<evidence type="ECO:0000313" key="3">
    <source>
        <dbReference type="Proteomes" id="UP000248326"/>
    </source>
</evidence>
<dbReference type="RefSeq" id="WP_110888144.1">
    <property type="nucleotide sequence ID" value="NZ_QJSX01000016.1"/>
</dbReference>